<comment type="caution">
    <text evidence="4">The sequence shown here is derived from an EMBL/GenBank/DDBJ whole genome shotgun (WGS) entry which is preliminary data.</text>
</comment>
<dbReference type="Gene3D" id="3.30.70.330">
    <property type="match status" value="1"/>
</dbReference>
<evidence type="ECO:0000313" key="4">
    <source>
        <dbReference type="EMBL" id="KAJ8444345.1"/>
    </source>
</evidence>
<feature type="compositionally biased region" description="Basic and acidic residues" evidence="2">
    <location>
        <begin position="186"/>
        <end position="198"/>
    </location>
</feature>
<name>A0A9Q1QLE6_9CARY</name>
<keyword evidence="5" id="KW-1185">Reference proteome</keyword>
<dbReference type="PANTHER" id="PTHR47073:SF2">
    <property type="entry name" value="PROTEIN ANTI-SILENCING 1"/>
    <property type="match status" value="1"/>
</dbReference>
<dbReference type="EMBL" id="JAKOGI010000100">
    <property type="protein sequence ID" value="KAJ8444345.1"/>
    <property type="molecule type" value="Genomic_DNA"/>
</dbReference>
<proteinExistence type="predicted"/>
<feature type="region of interest" description="Disordered" evidence="2">
    <location>
        <begin position="247"/>
        <end position="295"/>
    </location>
</feature>
<dbReference type="PANTHER" id="PTHR47073">
    <property type="entry name" value="PROTEIN ANTI-SILENCING 1"/>
    <property type="match status" value="1"/>
</dbReference>
<feature type="region of interest" description="Disordered" evidence="2">
    <location>
        <begin position="339"/>
        <end position="402"/>
    </location>
</feature>
<evidence type="ECO:0000313" key="5">
    <source>
        <dbReference type="Proteomes" id="UP001153076"/>
    </source>
</evidence>
<dbReference type="AlphaFoldDB" id="A0A9Q1QLE6"/>
<organism evidence="4 5">
    <name type="scientific">Carnegiea gigantea</name>
    <dbReference type="NCBI Taxonomy" id="171969"/>
    <lineage>
        <taxon>Eukaryota</taxon>
        <taxon>Viridiplantae</taxon>
        <taxon>Streptophyta</taxon>
        <taxon>Embryophyta</taxon>
        <taxon>Tracheophyta</taxon>
        <taxon>Spermatophyta</taxon>
        <taxon>Magnoliopsida</taxon>
        <taxon>eudicotyledons</taxon>
        <taxon>Gunneridae</taxon>
        <taxon>Pentapetalae</taxon>
        <taxon>Caryophyllales</taxon>
        <taxon>Cactineae</taxon>
        <taxon>Cactaceae</taxon>
        <taxon>Cactoideae</taxon>
        <taxon>Echinocereeae</taxon>
        <taxon>Carnegiea</taxon>
    </lineage>
</organism>
<dbReference type="SUPFAM" id="SSF54928">
    <property type="entry name" value="RNA-binding domain, RBD"/>
    <property type="match status" value="1"/>
</dbReference>
<dbReference type="OrthoDB" id="1896853at2759"/>
<feature type="compositionally biased region" description="Basic and acidic residues" evidence="2">
    <location>
        <begin position="368"/>
        <end position="378"/>
    </location>
</feature>
<feature type="region of interest" description="Disordered" evidence="2">
    <location>
        <begin position="125"/>
        <end position="208"/>
    </location>
</feature>
<feature type="domain" description="RRM" evidence="3">
    <location>
        <begin position="508"/>
        <end position="582"/>
    </location>
</feature>
<feature type="compositionally biased region" description="Basic and acidic residues" evidence="2">
    <location>
        <begin position="339"/>
        <end position="355"/>
    </location>
</feature>
<evidence type="ECO:0000259" key="3">
    <source>
        <dbReference type="PROSITE" id="PS50102"/>
    </source>
</evidence>
<gene>
    <name evidence="4" type="ORF">Cgig2_019903</name>
</gene>
<feature type="compositionally biased region" description="Basic and acidic residues" evidence="2">
    <location>
        <begin position="125"/>
        <end position="141"/>
    </location>
</feature>
<accession>A0A9Q1QLE6</accession>
<keyword evidence="1" id="KW-0694">RNA-binding</keyword>
<dbReference type="PROSITE" id="PS50102">
    <property type="entry name" value="RRM"/>
    <property type="match status" value="1"/>
</dbReference>
<dbReference type="InterPro" id="IPR035979">
    <property type="entry name" value="RBD_domain_sf"/>
</dbReference>
<evidence type="ECO:0000256" key="2">
    <source>
        <dbReference type="SAM" id="MobiDB-lite"/>
    </source>
</evidence>
<dbReference type="Pfam" id="PF00076">
    <property type="entry name" value="RRM_1"/>
    <property type="match status" value="1"/>
</dbReference>
<dbReference type="GO" id="GO:0003723">
    <property type="term" value="F:RNA binding"/>
    <property type="evidence" value="ECO:0007669"/>
    <property type="project" value="UniProtKB-UniRule"/>
</dbReference>
<dbReference type="InterPro" id="IPR012677">
    <property type="entry name" value="Nucleotide-bd_a/b_plait_sf"/>
</dbReference>
<feature type="compositionally biased region" description="Polar residues" evidence="2">
    <location>
        <begin position="156"/>
        <end position="173"/>
    </location>
</feature>
<reference evidence="4" key="1">
    <citation type="submission" date="2022-04" db="EMBL/GenBank/DDBJ databases">
        <title>Carnegiea gigantea Genome sequencing and assembly v2.</title>
        <authorList>
            <person name="Copetti D."/>
            <person name="Sanderson M.J."/>
            <person name="Burquez A."/>
            <person name="Wojciechowski M.F."/>
        </authorList>
    </citation>
    <scope>NUCLEOTIDE SEQUENCE</scope>
    <source>
        <strain evidence="4">SGP5-SGP5p</strain>
        <tissue evidence="4">Aerial part</tissue>
    </source>
</reference>
<protein>
    <recommendedName>
        <fullName evidence="3">RRM domain-containing protein</fullName>
    </recommendedName>
</protein>
<evidence type="ECO:0000256" key="1">
    <source>
        <dbReference type="PROSITE-ProRule" id="PRU00176"/>
    </source>
</evidence>
<dbReference type="Proteomes" id="UP001153076">
    <property type="component" value="Unassembled WGS sequence"/>
</dbReference>
<dbReference type="InterPro" id="IPR000504">
    <property type="entry name" value="RRM_dom"/>
</dbReference>
<sequence>MSIQEAIAGKCNVVCISKDEKNRQPSVEELAMADYVFYRTFDVGSLTISDKLGEKIASIEVESLLNKKDVQLPNQSLNIEVDSQNVVAVVEKPLMTVKDIAGEGNSIKLDINVGSPLAKAEEGTNDLMDKSKGPLEAHDLAGPHGRGPASLPVTEISVSGQKTKLKSPNSKQADLSEVVKSASDVRPSENRACSRSEPGDSASVSNDKRMNYGEKIVVASGENINNPVSSNVAADKGKLVAEKKFDGPSDAVKKQKSVNSRVALEERLSKKPKLDVTPTHSSENGKKVKDGTATPATINARNDAMQSGAVSSDHNKTSQPAVAVPAEISDKGKLAKEFHGISNGDSEKLKADGGENNKSNNKLCKASLKPDKGLEVKEPVGTSNALSKTLKPNSMVGKSDGKVGNGFSKRLNADDIIKDGVNRKLHKASLNPCKDVEIEAYSCVTEVTRRPLTVSYVGSSICGEEFYFLLIASVLGIASSSALAEPKFCIHCHLRLESRMKVAQDQGTLVLLQNLDPTYTSSEVEDIIWCAFREICSAKIIQRTATSSPHSGQAFVIFKTREAAERIVSRLEDECLMLPNLR</sequence>
<feature type="compositionally biased region" description="Basic and acidic residues" evidence="2">
    <location>
        <begin position="263"/>
        <end position="274"/>
    </location>
</feature>
<feature type="compositionally biased region" description="Polar residues" evidence="2">
    <location>
        <begin position="381"/>
        <end position="392"/>
    </location>
</feature>
<dbReference type="CDD" id="cd00590">
    <property type="entry name" value="RRM_SF"/>
    <property type="match status" value="1"/>
</dbReference>